<keyword evidence="5 14" id="KW-0552">Olfaction</keyword>
<feature type="transmembrane region" description="Helical" evidence="14">
    <location>
        <begin position="143"/>
        <end position="165"/>
    </location>
</feature>
<reference evidence="16" key="1">
    <citation type="thesis" date="2020" institute="ProQuest LLC" country="789 East Eisenhower Parkway, Ann Arbor, MI, USA">
        <title>Comparative Genomics and Chromosome Evolution.</title>
        <authorList>
            <person name="Mudd A.B."/>
        </authorList>
    </citation>
    <scope>NUCLEOTIDE SEQUENCE</scope>
    <source>
        <strain evidence="16">1538</strain>
        <tissue evidence="16">Blood</tissue>
    </source>
</reference>
<dbReference type="Pfam" id="PF13853">
    <property type="entry name" value="7tm_4"/>
    <property type="match status" value="1"/>
</dbReference>
<dbReference type="PROSITE" id="PS00237">
    <property type="entry name" value="G_PROTEIN_RECEP_F1_1"/>
    <property type="match status" value="1"/>
</dbReference>
<evidence type="ECO:0000256" key="5">
    <source>
        <dbReference type="ARBA" id="ARBA00022725"/>
    </source>
</evidence>
<proteinExistence type="inferred from homology"/>
<sequence length="309" mass="35045">MSTLCLENQTNVKDIILLGFQGKQGRNIPLASLFMIIYLSINIGNGLIVITVCLQQNLQKPMYYLLAHFSGLEICYTAVFMPWIIVSLMTGIQMMPLTRCMIQLYFYISFGVSELLLLAVMAVDRHQAICNPLHYTQVMNKKICTCLSLGSWIGGFLFSLPPILLLQHLEFTGTNVINNFLCDGPAILQLSCTDTRLHDLMSFVLSIVTMMTSFLFTFCSYISVIHTILKLPKNTKKSKTFSTCSSHLTAAAIYYGSLIFMYARPQSIKTYDVHKTISTFYTIILPIINPLIYSLRNKEFKDAVKRLFQ</sequence>
<keyword evidence="17" id="KW-1185">Reference proteome</keyword>
<keyword evidence="3 14" id="KW-0716">Sensory transduction</keyword>
<dbReference type="AlphaFoldDB" id="A0AAV2ZWH4"/>
<feature type="transmembrane region" description="Helical" evidence="14">
    <location>
        <begin position="104"/>
        <end position="123"/>
    </location>
</feature>
<dbReference type="GO" id="GO:0004984">
    <property type="term" value="F:olfactory receptor activity"/>
    <property type="evidence" value="ECO:0007669"/>
    <property type="project" value="InterPro"/>
</dbReference>
<evidence type="ECO:0000256" key="13">
    <source>
        <dbReference type="RuleBase" id="RU000688"/>
    </source>
</evidence>
<evidence type="ECO:0000256" key="12">
    <source>
        <dbReference type="ARBA" id="ARBA00023224"/>
    </source>
</evidence>
<evidence type="ECO:0000256" key="9">
    <source>
        <dbReference type="ARBA" id="ARBA00023157"/>
    </source>
</evidence>
<name>A0AAV2ZWH4_PYXAD</name>
<dbReference type="InterPro" id="IPR000276">
    <property type="entry name" value="GPCR_Rhodpsn"/>
</dbReference>
<evidence type="ECO:0000256" key="8">
    <source>
        <dbReference type="ARBA" id="ARBA00023136"/>
    </source>
</evidence>
<dbReference type="Proteomes" id="UP001181693">
    <property type="component" value="Unassembled WGS sequence"/>
</dbReference>
<gene>
    <name evidence="16" type="ORF">GDO54_013892</name>
</gene>
<dbReference type="InterPro" id="IPR050939">
    <property type="entry name" value="Olfactory_GPCR1"/>
</dbReference>
<keyword evidence="4 13" id="KW-0812">Transmembrane</keyword>
<feature type="transmembrane region" description="Helical" evidence="14">
    <location>
        <begin position="203"/>
        <end position="229"/>
    </location>
</feature>
<dbReference type="GO" id="GO:0004930">
    <property type="term" value="F:G protein-coupled receptor activity"/>
    <property type="evidence" value="ECO:0007669"/>
    <property type="project" value="UniProtKB-KW"/>
</dbReference>
<evidence type="ECO:0000256" key="1">
    <source>
        <dbReference type="ARBA" id="ARBA00004651"/>
    </source>
</evidence>
<feature type="domain" description="G-protein coupled receptors family 1 profile" evidence="15">
    <location>
        <begin position="44"/>
        <end position="293"/>
    </location>
</feature>
<evidence type="ECO:0000313" key="16">
    <source>
        <dbReference type="EMBL" id="DBA22904.1"/>
    </source>
</evidence>
<feature type="transmembrane region" description="Helical" evidence="14">
    <location>
        <begin position="62"/>
        <end position="84"/>
    </location>
</feature>
<feature type="transmembrane region" description="Helical" evidence="14">
    <location>
        <begin position="276"/>
        <end position="295"/>
    </location>
</feature>
<evidence type="ECO:0000256" key="11">
    <source>
        <dbReference type="ARBA" id="ARBA00023180"/>
    </source>
</evidence>
<evidence type="ECO:0000256" key="3">
    <source>
        <dbReference type="ARBA" id="ARBA00022606"/>
    </source>
</evidence>
<dbReference type="PANTHER" id="PTHR24242">
    <property type="entry name" value="G-PROTEIN COUPLED RECEPTOR"/>
    <property type="match status" value="1"/>
</dbReference>
<dbReference type="SUPFAM" id="SSF81321">
    <property type="entry name" value="Family A G protein-coupled receptor-like"/>
    <property type="match status" value="1"/>
</dbReference>
<dbReference type="PANTHER" id="PTHR24242:SF359">
    <property type="entry name" value="ODORANT RECEPTOR-RELATED"/>
    <property type="match status" value="1"/>
</dbReference>
<evidence type="ECO:0000256" key="14">
    <source>
        <dbReference type="RuleBase" id="RU363047"/>
    </source>
</evidence>
<keyword evidence="7 13" id="KW-0297">G-protein coupled receptor</keyword>
<evidence type="ECO:0000256" key="10">
    <source>
        <dbReference type="ARBA" id="ARBA00023170"/>
    </source>
</evidence>
<evidence type="ECO:0000313" key="17">
    <source>
        <dbReference type="Proteomes" id="UP001181693"/>
    </source>
</evidence>
<keyword evidence="10 13" id="KW-0675">Receptor</keyword>
<dbReference type="PRINTS" id="PR00245">
    <property type="entry name" value="OLFACTORYR"/>
</dbReference>
<dbReference type="GO" id="GO:0005886">
    <property type="term" value="C:plasma membrane"/>
    <property type="evidence" value="ECO:0007669"/>
    <property type="project" value="UniProtKB-SubCell"/>
</dbReference>
<comment type="subcellular location">
    <subcellularLocation>
        <location evidence="1 14">Cell membrane</location>
        <topology evidence="1 14">Multi-pass membrane protein</topology>
    </subcellularLocation>
</comment>
<evidence type="ECO:0000259" key="15">
    <source>
        <dbReference type="PROSITE" id="PS50262"/>
    </source>
</evidence>
<dbReference type="InterPro" id="IPR000725">
    <property type="entry name" value="Olfact_rcpt"/>
</dbReference>
<dbReference type="EMBL" id="DYDO01000006">
    <property type="protein sequence ID" value="DBA22904.1"/>
    <property type="molecule type" value="Genomic_DNA"/>
</dbReference>
<dbReference type="FunFam" id="1.20.1070.10:FF:000001">
    <property type="entry name" value="Olfactory receptor"/>
    <property type="match status" value="1"/>
</dbReference>
<dbReference type="Gene3D" id="1.20.1070.10">
    <property type="entry name" value="Rhodopsin 7-helix transmembrane proteins"/>
    <property type="match status" value="1"/>
</dbReference>
<organism evidence="16 17">
    <name type="scientific">Pyxicephalus adspersus</name>
    <name type="common">African bullfrog</name>
    <dbReference type="NCBI Taxonomy" id="30357"/>
    <lineage>
        <taxon>Eukaryota</taxon>
        <taxon>Metazoa</taxon>
        <taxon>Chordata</taxon>
        <taxon>Craniata</taxon>
        <taxon>Vertebrata</taxon>
        <taxon>Euteleostomi</taxon>
        <taxon>Amphibia</taxon>
        <taxon>Batrachia</taxon>
        <taxon>Anura</taxon>
        <taxon>Neobatrachia</taxon>
        <taxon>Ranoidea</taxon>
        <taxon>Pyxicephalidae</taxon>
        <taxon>Pyxicephalinae</taxon>
        <taxon>Pyxicephalus</taxon>
    </lineage>
</organism>
<evidence type="ECO:0000256" key="7">
    <source>
        <dbReference type="ARBA" id="ARBA00023040"/>
    </source>
</evidence>
<keyword evidence="8 14" id="KW-0472">Membrane</keyword>
<protein>
    <recommendedName>
        <fullName evidence="14">Olfactory receptor</fullName>
    </recommendedName>
</protein>
<keyword evidence="2 14" id="KW-1003">Cell membrane</keyword>
<accession>A0AAV2ZWH4</accession>
<dbReference type="PROSITE" id="PS50262">
    <property type="entry name" value="G_PROTEIN_RECEP_F1_2"/>
    <property type="match status" value="1"/>
</dbReference>
<dbReference type="InterPro" id="IPR017452">
    <property type="entry name" value="GPCR_Rhodpsn_7TM"/>
</dbReference>
<comment type="similarity">
    <text evidence="13">Belongs to the G-protein coupled receptor 1 family.</text>
</comment>
<feature type="transmembrane region" description="Helical" evidence="14">
    <location>
        <begin position="28"/>
        <end position="50"/>
    </location>
</feature>
<dbReference type="PRINTS" id="PR00237">
    <property type="entry name" value="GPCRRHODOPSN"/>
</dbReference>
<keyword evidence="6 14" id="KW-1133">Transmembrane helix</keyword>
<evidence type="ECO:0000256" key="2">
    <source>
        <dbReference type="ARBA" id="ARBA00022475"/>
    </source>
</evidence>
<comment type="caution">
    <text evidence="16">The sequence shown here is derived from an EMBL/GenBank/DDBJ whole genome shotgun (WGS) entry which is preliminary data.</text>
</comment>
<evidence type="ECO:0000256" key="4">
    <source>
        <dbReference type="ARBA" id="ARBA00022692"/>
    </source>
</evidence>
<keyword evidence="9" id="KW-1015">Disulfide bond</keyword>
<keyword evidence="12 13" id="KW-0807">Transducer</keyword>
<evidence type="ECO:0000256" key="6">
    <source>
        <dbReference type="ARBA" id="ARBA00022989"/>
    </source>
</evidence>
<feature type="transmembrane region" description="Helical" evidence="14">
    <location>
        <begin position="241"/>
        <end position="264"/>
    </location>
</feature>
<keyword evidence="11" id="KW-0325">Glycoprotein</keyword>
<dbReference type="CDD" id="cd13954">
    <property type="entry name" value="7tmA_OR"/>
    <property type="match status" value="1"/>
</dbReference>